<feature type="region of interest" description="Disordered" evidence="1">
    <location>
        <begin position="1"/>
        <end position="34"/>
    </location>
</feature>
<evidence type="ECO:0000256" key="1">
    <source>
        <dbReference type="SAM" id="MobiDB-lite"/>
    </source>
</evidence>
<name>A0A7I7WZU8_9MYCO</name>
<keyword evidence="3" id="KW-1185">Reference proteome</keyword>
<protein>
    <submittedName>
        <fullName evidence="2">Uncharacterized protein</fullName>
    </submittedName>
</protein>
<dbReference type="KEGG" id="mhib:MHIB_05550"/>
<accession>A0A7I7WZU8</accession>
<feature type="compositionally biased region" description="Polar residues" evidence="1">
    <location>
        <begin position="24"/>
        <end position="34"/>
    </location>
</feature>
<organism evidence="2 3">
    <name type="scientific">Mycolicibacter hiberniae</name>
    <dbReference type="NCBI Taxonomy" id="29314"/>
    <lineage>
        <taxon>Bacteria</taxon>
        <taxon>Bacillati</taxon>
        <taxon>Actinomycetota</taxon>
        <taxon>Actinomycetes</taxon>
        <taxon>Mycobacteriales</taxon>
        <taxon>Mycobacteriaceae</taxon>
        <taxon>Mycolicibacter</taxon>
    </lineage>
</organism>
<reference evidence="2 3" key="1">
    <citation type="journal article" date="2019" name="Emerg. Microbes Infect.">
        <title>Comprehensive subspecies identification of 175 nontuberculous mycobacteria species based on 7547 genomic profiles.</title>
        <authorList>
            <person name="Matsumoto Y."/>
            <person name="Kinjo T."/>
            <person name="Motooka D."/>
            <person name="Nabeya D."/>
            <person name="Jung N."/>
            <person name="Uechi K."/>
            <person name="Horii T."/>
            <person name="Iida T."/>
            <person name="Fujita J."/>
            <person name="Nakamura S."/>
        </authorList>
    </citation>
    <scope>NUCLEOTIDE SEQUENCE [LARGE SCALE GENOMIC DNA]</scope>
    <source>
        <strain evidence="2 3">JCM 13571</strain>
    </source>
</reference>
<dbReference type="EMBL" id="AP022609">
    <property type="protein sequence ID" value="BBZ22137.1"/>
    <property type="molecule type" value="Genomic_DNA"/>
</dbReference>
<gene>
    <name evidence="2" type="ORF">MHIB_05550</name>
</gene>
<dbReference type="AlphaFoldDB" id="A0A7I7WZU8"/>
<evidence type="ECO:0000313" key="3">
    <source>
        <dbReference type="Proteomes" id="UP000467260"/>
    </source>
</evidence>
<proteinExistence type="predicted"/>
<evidence type="ECO:0000313" key="2">
    <source>
        <dbReference type="EMBL" id="BBZ22137.1"/>
    </source>
</evidence>
<dbReference type="Proteomes" id="UP000467260">
    <property type="component" value="Chromosome"/>
</dbReference>
<sequence>MTVNSRTAPVSPGVGAPGGDRSESTTYEIGDSTMNPTVDHGVPCRLCTVPTTDGAALCTFCRDYAGDPVDSLTRGCCGGVGGHAGGCASSALESAAAETVEIRADVAAAMRALSKDSPLWAAVDLVQAMGHLREARRAIERALLTIAAEAVR</sequence>